<dbReference type="InterPro" id="IPR011009">
    <property type="entry name" value="Kinase-like_dom_sf"/>
</dbReference>
<dbReference type="EMBL" id="JBFCZG010000007">
    <property type="protein sequence ID" value="KAL3419890.1"/>
    <property type="molecule type" value="Genomic_DNA"/>
</dbReference>
<dbReference type="Proteomes" id="UP001629113">
    <property type="component" value="Unassembled WGS sequence"/>
</dbReference>
<dbReference type="PANTHER" id="PTHR21310:SF55">
    <property type="entry name" value="AMINOGLYCOSIDE PHOSPHOTRANSFERASE DOMAIN-CONTAINING PROTEIN"/>
    <property type="match status" value="1"/>
</dbReference>
<dbReference type="InterPro" id="IPR002575">
    <property type="entry name" value="Aminoglycoside_PTrfase"/>
</dbReference>
<gene>
    <name evidence="2" type="ORF">PVAG01_08389</name>
</gene>
<name>A0ABR4P9A1_9HELO</name>
<feature type="domain" description="Aminoglycoside phosphotransferase" evidence="1">
    <location>
        <begin position="168"/>
        <end position="348"/>
    </location>
</feature>
<evidence type="ECO:0000313" key="3">
    <source>
        <dbReference type="Proteomes" id="UP001629113"/>
    </source>
</evidence>
<dbReference type="SUPFAM" id="SSF56112">
    <property type="entry name" value="Protein kinase-like (PK-like)"/>
    <property type="match status" value="1"/>
</dbReference>
<sequence>LSVGGLRPYTDGYAITDSYQRRVECRFLFILRRRTSGPCANREESFHVLPDIQSSFSRRHIGHAKVDYQEESTLTRLDAEDNNTFFTSNPHILGVTFAMAGSYFNPANDYETQHQGSEPLAINNTYPRRLLARLALYTTAKFFTMDGPCVPITMHKILKTGYSVHLTEAITMKYVAQHTSVPVPKVYCSFLHKNRAFIIMERIKGETLAVAWRNLSQESLQKIFSQLKAMIQELRALKPTPDTTGVGSCAGGSLYDSRLPQGSPRFGPFKTIQEFHRWVRNNTEAAQISNHITQKDAEDIKAMIVKQDGPWPPPIFTHCDLNPFNIIIRGDRIVGIIDWEFSGWYPAYW</sequence>
<dbReference type="PANTHER" id="PTHR21310">
    <property type="entry name" value="AMINOGLYCOSIDE PHOSPHOTRANSFERASE-RELATED-RELATED"/>
    <property type="match status" value="1"/>
</dbReference>
<keyword evidence="3" id="KW-1185">Reference proteome</keyword>
<organism evidence="2 3">
    <name type="scientific">Phlyctema vagabunda</name>
    <dbReference type="NCBI Taxonomy" id="108571"/>
    <lineage>
        <taxon>Eukaryota</taxon>
        <taxon>Fungi</taxon>
        <taxon>Dikarya</taxon>
        <taxon>Ascomycota</taxon>
        <taxon>Pezizomycotina</taxon>
        <taxon>Leotiomycetes</taxon>
        <taxon>Helotiales</taxon>
        <taxon>Dermateaceae</taxon>
        <taxon>Phlyctema</taxon>
    </lineage>
</organism>
<dbReference type="Gene3D" id="3.90.1200.10">
    <property type="match status" value="1"/>
</dbReference>
<dbReference type="CDD" id="cd05120">
    <property type="entry name" value="APH_ChoK_like"/>
    <property type="match status" value="1"/>
</dbReference>
<reference evidence="2 3" key="1">
    <citation type="submission" date="2024-06" db="EMBL/GenBank/DDBJ databases">
        <title>Complete genome of Phlyctema vagabunda strain 19-DSS-EL-015.</title>
        <authorList>
            <person name="Fiorenzani C."/>
        </authorList>
    </citation>
    <scope>NUCLEOTIDE SEQUENCE [LARGE SCALE GENOMIC DNA]</scope>
    <source>
        <strain evidence="2 3">19-DSS-EL-015</strain>
    </source>
</reference>
<dbReference type="InterPro" id="IPR051678">
    <property type="entry name" value="AGP_Transferase"/>
</dbReference>
<evidence type="ECO:0000313" key="2">
    <source>
        <dbReference type="EMBL" id="KAL3419890.1"/>
    </source>
</evidence>
<protein>
    <recommendedName>
        <fullName evidence="1">Aminoglycoside phosphotransferase domain-containing protein</fullName>
    </recommendedName>
</protein>
<comment type="caution">
    <text evidence="2">The sequence shown here is derived from an EMBL/GenBank/DDBJ whole genome shotgun (WGS) entry which is preliminary data.</text>
</comment>
<evidence type="ECO:0000259" key="1">
    <source>
        <dbReference type="Pfam" id="PF01636"/>
    </source>
</evidence>
<accession>A0ABR4P9A1</accession>
<proteinExistence type="predicted"/>
<dbReference type="Pfam" id="PF01636">
    <property type="entry name" value="APH"/>
    <property type="match status" value="1"/>
</dbReference>
<feature type="non-terminal residue" evidence="2">
    <location>
        <position position="1"/>
    </location>
</feature>